<comment type="caution">
    <text evidence="2">The sequence shown here is derived from an EMBL/GenBank/DDBJ whole genome shotgun (WGS) entry which is preliminary data.</text>
</comment>
<feature type="region of interest" description="Disordered" evidence="1">
    <location>
        <begin position="94"/>
        <end position="125"/>
    </location>
</feature>
<proteinExistence type="predicted"/>
<evidence type="ECO:0000256" key="1">
    <source>
        <dbReference type="SAM" id="MobiDB-lite"/>
    </source>
</evidence>
<evidence type="ECO:0000313" key="2">
    <source>
        <dbReference type="EMBL" id="KAK7196996.1"/>
    </source>
</evidence>
<sequence>MSKHFAARAETERTTGLAHLLSPTRPRSPGELRFRRHGLARGAFVLTALVYFVYCNPEYSYTYTALRQRCGWDGSEPLLPQFLKVHSSLAQRTVSATASDSEASRDVAGGAVPQRGVGAPARSLK</sequence>
<name>A0AAW0ETS9_9TRYP</name>
<evidence type="ECO:0000313" key="3">
    <source>
        <dbReference type="Proteomes" id="UP001430356"/>
    </source>
</evidence>
<evidence type="ECO:0008006" key="4">
    <source>
        <dbReference type="Google" id="ProtNLM"/>
    </source>
</evidence>
<reference evidence="2 3" key="1">
    <citation type="journal article" date="2021" name="MBio">
        <title>A New Model Trypanosomatid, Novymonas esmeraldas: Genomic Perception of Its 'Candidatus Pandoraea novymonadis' Endosymbiont.</title>
        <authorList>
            <person name="Zakharova A."/>
            <person name="Saura A."/>
            <person name="Butenko A."/>
            <person name="Podesvova L."/>
            <person name="Warmusova S."/>
            <person name="Kostygov A.Y."/>
            <person name="Nenarokova A."/>
            <person name="Lukes J."/>
            <person name="Opperdoes F.R."/>
            <person name="Yurchenko V."/>
        </authorList>
    </citation>
    <scope>NUCLEOTIDE SEQUENCE [LARGE SCALE GENOMIC DNA]</scope>
    <source>
        <strain evidence="2 3">E262AT.01</strain>
    </source>
</reference>
<feature type="region of interest" description="Disordered" evidence="1">
    <location>
        <begin position="1"/>
        <end position="24"/>
    </location>
</feature>
<organism evidence="2 3">
    <name type="scientific">Novymonas esmeraldas</name>
    <dbReference type="NCBI Taxonomy" id="1808958"/>
    <lineage>
        <taxon>Eukaryota</taxon>
        <taxon>Discoba</taxon>
        <taxon>Euglenozoa</taxon>
        <taxon>Kinetoplastea</taxon>
        <taxon>Metakinetoplastina</taxon>
        <taxon>Trypanosomatida</taxon>
        <taxon>Trypanosomatidae</taxon>
        <taxon>Novymonas</taxon>
    </lineage>
</organism>
<dbReference type="AlphaFoldDB" id="A0AAW0ETS9"/>
<protein>
    <recommendedName>
        <fullName evidence="4">Transmembrane protein</fullName>
    </recommendedName>
</protein>
<keyword evidence="3" id="KW-1185">Reference proteome</keyword>
<gene>
    <name evidence="2" type="ORF">NESM_000643100</name>
</gene>
<dbReference type="Proteomes" id="UP001430356">
    <property type="component" value="Unassembled WGS sequence"/>
</dbReference>
<accession>A0AAW0ETS9</accession>
<dbReference type="EMBL" id="JAECZO010000092">
    <property type="protein sequence ID" value="KAK7196996.1"/>
    <property type="molecule type" value="Genomic_DNA"/>
</dbReference>